<dbReference type="InterPro" id="IPR003718">
    <property type="entry name" value="OsmC/Ohr_fam"/>
</dbReference>
<dbReference type="PANTHER" id="PTHR39624">
    <property type="entry name" value="PROTEIN INVOLVED IN RIMO-MEDIATED BETA-METHYLTHIOLATION OF RIBOSOMAL PROTEIN S12 YCAO"/>
    <property type="match status" value="1"/>
</dbReference>
<dbReference type="InterPro" id="IPR015946">
    <property type="entry name" value="KH_dom-like_a/b"/>
</dbReference>
<sequence length="130" mass="14506">MKTTIVSIGKQKYKTEIQAKNHIIVADEPVELGGQDLGFTPTELLESSLASCTAMTIRMYADRKGWELDGVEIKVGYKKNVNTNQITFIKEIQLFGKLSNEQLDKLMEIGAKCPIEKIITGNIVVQSNFI</sequence>
<dbReference type="InterPro" id="IPR036102">
    <property type="entry name" value="OsmC/Ohrsf"/>
</dbReference>
<dbReference type="PANTHER" id="PTHR39624:SF2">
    <property type="entry name" value="OSMC-LIKE PROTEIN"/>
    <property type="match status" value="1"/>
</dbReference>
<name>A0A941AYZ9_9FLAO</name>
<evidence type="ECO:0000313" key="2">
    <source>
        <dbReference type="Proteomes" id="UP000675047"/>
    </source>
</evidence>
<protein>
    <submittedName>
        <fullName evidence="1">OsmC family protein</fullName>
    </submittedName>
</protein>
<dbReference type="RefSeq" id="WP_210666363.1">
    <property type="nucleotide sequence ID" value="NZ_JAGFBV010000013.1"/>
</dbReference>
<dbReference type="SUPFAM" id="SSF82784">
    <property type="entry name" value="OsmC-like"/>
    <property type="match status" value="1"/>
</dbReference>
<organism evidence="1 2">
    <name type="scientific">Flavobacterium geliluteum</name>
    <dbReference type="NCBI Taxonomy" id="2816120"/>
    <lineage>
        <taxon>Bacteria</taxon>
        <taxon>Pseudomonadati</taxon>
        <taxon>Bacteroidota</taxon>
        <taxon>Flavobacteriia</taxon>
        <taxon>Flavobacteriales</taxon>
        <taxon>Flavobacteriaceae</taxon>
        <taxon>Flavobacterium</taxon>
    </lineage>
</organism>
<gene>
    <name evidence="1" type="ORF">J3495_09755</name>
</gene>
<dbReference type="Gene3D" id="3.30.300.20">
    <property type="match status" value="1"/>
</dbReference>
<dbReference type="AlphaFoldDB" id="A0A941AYZ9"/>
<dbReference type="Proteomes" id="UP000675047">
    <property type="component" value="Unassembled WGS sequence"/>
</dbReference>
<accession>A0A941AYZ9</accession>
<dbReference type="EMBL" id="JAGFBV010000013">
    <property type="protein sequence ID" value="MBP4138372.1"/>
    <property type="molecule type" value="Genomic_DNA"/>
</dbReference>
<keyword evidence="2" id="KW-1185">Reference proteome</keyword>
<proteinExistence type="predicted"/>
<evidence type="ECO:0000313" key="1">
    <source>
        <dbReference type="EMBL" id="MBP4138372.1"/>
    </source>
</evidence>
<comment type="caution">
    <text evidence="1">The sequence shown here is derived from an EMBL/GenBank/DDBJ whole genome shotgun (WGS) entry which is preliminary data.</text>
</comment>
<dbReference type="Pfam" id="PF02566">
    <property type="entry name" value="OsmC"/>
    <property type="match status" value="1"/>
</dbReference>
<reference evidence="1 2" key="1">
    <citation type="submission" date="2021-03" db="EMBL/GenBank/DDBJ databases">
        <title>Flavobacterium Flabelliformis Sp. Nov. And Flavobacterium Geliluteum Sp. Nov., Two Novel Multidrug Resistant Psychrophilic Species Isolated From Antarctica.</title>
        <authorList>
            <person name="Kralova S."/>
            <person name="Busse H.J."/>
            <person name="Bezdicek M."/>
            <person name="Nykrynova M."/>
            <person name="Kroupova E."/>
            <person name="Krsek D."/>
            <person name="Sedlacek I."/>
        </authorList>
    </citation>
    <scope>NUCLEOTIDE SEQUENCE [LARGE SCALE GENOMIC DNA]</scope>
    <source>
        <strain evidence="1 2">P7388</strain>
    </source>
</reference>